<feature type="compositionally biased region" description="Acidic residues" evidence="1">
    <location>
        <begin position="158"/>
        <end position="170"/>
    </location>
</feature>
<dbReference type="EMBL" id="LT882694">
    <property type="protein sequence ID" value="SMY30483.1"/>
    <property type="molecule type" value="Genomic_DNA"/>
</dbReference>
<dbReference type="AlphaFoldDB" id="A0A1Y6M1H7"/>
<dbReference type="Proteomes" id="UP000215453">
    <property type="component" value="Chromosome 19"/>
</dbReference>
<feature type="compositionally biased region" description="Acidic residues" evidence="1">
    <location>
        <begin position="179"/>
        <end position="195"/>
    </location>
</feature>
<reference evidence="2 3" key="1">
    <citation type="submission" date="2016-10" db="EMBL/GenBank/DDBJ databases">
        <authorList>
            <person name="Varghese N."/>
        </authorList>
    </citation>
    <scope>NUCLEOTIDE SEQUENCE [LARGE SCALE GENOMIC DNA]</scope>
</reference>
<name>A0A1Y6M1H7_ZYMTR</name>
<organism evidence="2 3">
    <name type="scientific">Zymoseptoria tritici ST99CH_1A5</name>
    <dbReference type="NCBI Taxonomy" id="1276529"/>
    <lineage>
        <taxon>Eukaryota</taxon>
        <taxon>Fungi</taxon>
        <taxon>Dikarya</taxon>
        <taxon>Ascomycota</taxon>
        <taxon>Pezizomycotina</taxon>
        <taxon>Dothideomycetes</taxon>
        <taxon>Dothideomycetidae</taxon>
        <taxon>Mycosphaerellales</taxon>
        <taxon>Mycosphaerellaceae</taxon>
        <taxon>Zymoseptoria</taxon>
    </lineage>
</organism>
<proteinExistence type="predicted"/>
<protein>
    <submittedName>
        <fullName evidence="2">Uncharacterized protein</fullName>
    </submittedName>
</protein>
<evidence type="ECO:0000256" key="1">
    <source>
        <dbReference type="SAM" id="MobiDB-lite"/>
    </source>
</evidence>
<evidence type="ECO:0000313" key="2">
    <source>
        <dbReference type="EMBL" id="SMY30483.1"/>
    </source>
</evidence>
<sequence length="234" mass="26101">MQTPPHTTGQARACAARDQTPQTPIMRLVHRHFNRSRSRSVLERLVNSGQAIEADELHELDVQLRHFDESIRRHLVDAQDLLVEFTDLIQDHMIDDEEEDQPDSGDDDAADDGSEEGSDGSAGEACQDQSDDEEEEGRRSSTRHGRSGSRVAGSHDDSNDEEESPSDEENEHERLTDGSSDEGGEDYIDSDDDSNESSNPMAEARAVLKRLKRFPTRAMMMLPSPREAETVAEV</sequence>
<evidence type="ECO:0000313" key="3">
    <source>
        <dbReference type="Proteomes" id="UP000215453"/>
    </source>
</evidence>
<accession>A0A1Y6M1H7</accession>
<gene>
    <name evidence="2" type="ORF">ZT1A5_G11936</name>
</gene>
<feature type="compositionally biased region" description="Acidic residues" evidence="1">
    <location>
        <begin position="94"/>
        <end position="118"/>
    </location>
</feature>
<feature type="region of interest" description="Disordered" evidence="1">
    <location>
        <begin position="94"/>
        <end position="204"/>
    </location>
</feature>